<evidence type="ECO:0000313" key="1">
    <source>
        <dbReference type="EMBL" id="GHO51388.1"/>
    </source>
</evidence>
<comment type="caution">
    <text evidence="1">The sequence shown here is derived from an EMBL/GenBank/DDBJ whole genome shotgun (WGS) entry which is preliminary data.</text>
</comment>
<gene>
    <name evidence="1" type="ORF">KSX_95510</name>
</gene>
<keyword evidence="2" id="KW-1185">Reference proteome</keyword>
<dbReference type="AlphaFoldDB" id="A0A8J3MZ26"/>
<name>A0A8J3MZ26_9CHLR</name>
<reference evidence="1" key="1">
    <citation type="submission" date="2020-10" db="EMBL/GenBank/DDBJ databases">
        <title>Taxonomic study of unclassified bacteria belonging to the class Ktedonobacteria.</title>
        <authorList>
            <person name="Yabe S."/>
            <person name="Wang C.M."/>
            <person name="Zheng Y."/>
            <person name="Sakai Y."/>
            <person name="Cavaletti L."/>
            <person name="Monciardini P."/>
            <person name="Donadio S."/>
        </authorList>
    </citation>
    <scope>NUCLEOTIDE SEQUENCE</scope>
    <source>
        <strain evidence="1">SOSP1-1</strain>
    </source>
</reference>
<dbReference type="RefSeq" id="WP_220200302.1">
    <property type="nucleotide sequence ID" value="NZ_BNJF01000012.1"/>
</dbReference>
<dbReference type="Proteomes" id="UP000612362">
    <property type="component" value="Unassembled WGS sequence"/>
</dbReference>
<evidence type="ECO:0000313" key="2">
    <source>
        <dbReference type="Proteomes" id="UP000612362"/>
    </source>
</evidence>
<organism evidence="1 2">
    <name type="scientific">Ktedonospora formicarum</name>
    <dbReference type="NCBI Taxonomy" id="2778364"/>
    <lineage>
        <taxon>Bacteria</taxon>
        <taxon>Bacillati</taxon>
        <taxon>Chloroflexota</taxon>
        <taxon>Ktedonobacteria</taxon>
        <taxon>Ktedonobacterales</taxon>
        <taxon>Ktedonobacteraceae</taxon>
        <taxon>Ktedonospora</taxon>
    </lineage>
</organism>
<dbReference type="EMBL" id="BNJF01000012">
    <property type="protein sequence ID" value="GHO51388.1"/>
    <property type="molecule type" value="Genomic_DNA"/>
</dbReference>
<proteinExistence type="predicted"/>
<accession>A0A8J3MZ26</accession>
<protein>
    <submittedName>
        <fullName evidence="1">Uncharacterized protein</fullName>
    </submittedName>
</protein>
<sequence>MNKETQLSLNTALSGLAYAADKLDMALLGEKRHMSTQQLENGPLATKLTSLAEIVDGASIIDVDAARSDLLYAFSFLKFLQGGFYSALWEILDRAHVCLVDEKLTEQQAQALLGTAGFWLSLDARLGHVHPLVEDEQGLKTYDASFLGMPDEYRTVYYALHEIETRKRHYADMHRV</sequence>